<keyword evidence="3" id="KW-0597">Phosphoprotein</keyword>
<keyword evidence="6 14" id="KW-0418">Kinase</keyword>
<name>A0ABY5DW79_9ACTN</name>
<dbReference type="EMBL" id="CP098502">
    <property type="protein sequence ID" value="UTI66263.1"/>
    <property type="molecule type" value="Genomic_DNA"/>
</dbReference>
<evidence type="ECO:0000259" key="11">
    <source>
        <dbReference type="Pfam" id="PF02518"/>
    </source>
</evidence>
<evidence type="ECO:0000256" key="10">
    <source>
        <dbReference type="SAM" id="Phobius"/>
    </source>
</evidence>
<keyword evidence="7" id="KW-0067">ATP-binding</keyword>
<dbReference type="Pfam" id="PF02518">
    <property type="entry name" value="HATPase_c"/>
    <property type="match status" value="1"/>
</dbReference>
<sequence>MSRAISQALQRAVALQRRRPMLGDAALVLLLLLPLVPPHVGDMATTSHARLFSIALTLPLLVRRRWPLGVLVLIAAVAGVQWALGVRAFGDAALLVALYGVAVTQRALVAATATVVLEVGIFAAVLRWAGSGGDGMRAFIGLSGLAVAAAVMGSSTQSRRALVESLRERAQRLETERDQQGRLSAAAERARIAREMHDIVAHNVSVMIALADGAGYAVCEDPERARIAMDATAQTGRQALTEMRRLLGVLREDEGSRDLAPQPGLAQLDALVEQVRAAGLPVSFEVTGAPETLPAGLQLAIYRIAQEALTNALKHAGADASATVSVRHRGDRLELTVTDSGGRSRPDSGTSQAQGAGLRGIAERAAVYDGMVQAGPRPSGGWQVAVTIPIASVPDPVAV</sequence>
<keyword evidence="10" id="KW-1133">Transmembrane helix</keyword>
<dbReference type="PANTHER" id="PTHR24421">
    <property type="entry name" value="NITRATE/NITRITE SENSOR PROTEIN NARX-RELATED"/>
    <property type="match status" value="1"/>
</dbReference>
<dbReference type="PANTHER" id="PTHR24421:SF10">
    <property type="entry name" value="NITRATE_NITRITE SENSOR PROTEIN NARQ"/>
    <property type="match status" value="1"/>
</dbReference>
<feature type="domain" description="Signal transduction histidine kinase subgroup 3 dimerisation and phosphoacceptor" evidence="12">
    <location>
        <begin position="188"/>
        <end position="253"/>
    </location>
</feature>
<dbReference type="Proteomes" id="UP001056035">
    <property type="component" value="Chromosome"/>
</dbReference>
<dbReference type="GO" id="GO:0016301">
    <property type="term" value="F:kinase activity"/>
    <property type="evidence" value="ECO:0007669"/>
    <property type="project" value="UniProtKB-KW"/>
</dbReference>
<dbReference type="Pfam" id="PF07730">
    <property type="entry name" value="HisKA_3"/>
    <property type="match status" value="1"/>
</dbReference>
<keyword evidence="15" id="KW-1185">Reference proteome</keyword>
<dbReference type="Gene3D" id="3.30.565.10">
    <property type="entry name" value="Histidine kinase-like ATPase, C-terminal domain"/>
    <property type="match status" value="1"/>
</dbReference>
<evidence type="ECO:0000259" key="12">
    <source>
        <dbReference type="Pfam" id="PF07730"/>
    </source>
</evidence>
<evidence type="ECO:0000256" key="3">
    <source>
        <dbReference type="ARBA" id="ARBA00022553"/>
    </source>
</evidence>
<dbReference type="InterPro" id="IPR036890">
    <property type="entry name" value="HATPase_C_sf"/>
</dbReference>
<evidence type="ECO:0000259" key="13">
    <source>
        <dbReference type="Pfam" id="PF23539"/>
    </source>
</evidence>
<feature type="domain" description="Histidine kinase/HSP90-like ATPase" evidence="11">
    <location>
        <begin position="298"/>
        <end position="390"/>
    </location>
</feature>
<evidence type="ECO:0000256" key="9">
    <source>
        <dbReference type="SAM" id="MobiDB-lite"/>
    </source>
</evidence>
<feature type="transmembrane region" description="Helical" evidence="10">
    <location>
        <begin position="65"/>
        <end position="86"/>
    </location>
</feature>
<comment type="catalytic activity">
    <reaction evidence="1">
        <text>ATP + protein L-histidine = ADP + protein N-phospho-L-histidine.</text>
        <dbReference type="EC" id="2.7.13.3"/>
    </reaction>
</comment>
<keyword evidence="10" id="KW-0812">Transmembrane</keyword>
<dbReference type="CDD" id="cd16917">
    <property type="entry name" value="HATPase_UhpB-NarQ-NarX-like"/>
    <property type="match status" value="1"/>
</dbReference>
<accession>A0ABY5DW79</accession>
<evidence type="ECO:0000256" key="7">
    <source>
        <dbReference type="ARBA" id="ARBA00022840"/>
    </source>
</evidence>
<dbReference type="InterPro" id="IPR055558">
    <property type="entry name" value="DUF7134"/>
</dbReference>
<keyword evidence="4" id="KW-0808">Transferase</keyword>
<evidence type="ECO:0000256" key="2">
    <source>
        <dbReference type="ARBA" id="ARBA00012438"/>
    </source>
</evidence>
<dbReference type="Pfam" id="PF23539">
    <property type="entry name" value="DUF7134"/>
    <property type="match status" value="1"/>
</dbReference>
<dbReference type="RefSeq" id="WP_254572935.1">
    <property type="nucleotide sequence ID" value="NZ_CP098502.1"/>
</dbReference>
<dbReference type="Gene3D" id="1.20.5.1930">
    <property type="match status" value="1"/>
</dbReference>
<evidence type="ECO:0000256" key="8">
    <source>
        <dbReference type="ARBA" id="ARBA00023012"/>
    </source>
</evidence>
<organism evidence="14 15">
    <name type="scientific">Paraconexibacter antarcticus</name>
    <dbReference type="NCBI Taxonomy" id="2949664"/>
    <lineage>
        <taxon>Bacteria</taxon>
        <taxon>Bacillati</taxon>
        <taxon>Actinomycetota</taxon>
        <taxon>Thermoleophilia</taxon>
        <taxon>Solirubrobacterales</taxon>
        <taxon>Paraconexibacteraceae</taxon>
        <taxon>Paraconexibacter</taxon>
    </lineage>
</organism>
<feature type="domain" description="DUF7134" evidence="13">
    <location>
        <begin position="15"/>
        <end position="160"/>
    </location>
</feature>
<evidence type="ECO:0000313" key="14">
    <source>
        <dbReference type="EMBL" id="UTI66263.1"/>
    </source>
</evidence>
<evidence type="ECO:0000256" key="6">
    <source>
        <dbReference type="ARBA" id="ARBA00022777"/>
    </source>
</evidence>
<dbReference type="EC" id="2.7.13.3" evidence="2"/>
<feature type="transmembrane region" description="Helical" evidence="10">
    <location>
        <begin position="107"/>
        <end position="129"/>
    </location>
</feature>
<reference evidence="14 15" key="1">
    <citation type="submission" date="2022-06" db="EMBL/GenBank/DDBJ databases">
        <title>Paraconexibacter antarcticus.</title>
        <authorList>
            <person name="Kim C.S."/>
        </authorList>
    </citation>
    <scope>NUCLEOTIDE SEQUENCE [LARGE SCALE GENOMIC DNA]</scope>
    <source>
        <strain evidence="14 15">02-257</strain>
    </source>
</reference>
<evidence type="ECO:0000256" key="4">
    <source>
        <dbReference type="ARBA" id="ARBA00022679"/>
    </source>
</evidence>
<dbReference type="SUPFAM" id="SSF55874">
    <property type="entry name" value="ATPase domain of HSP90 chaperone/DNA topoisomerase II/histidine kinase"/>
    <property type="match status" value="1"/>
</dbReference>
<dbReference type="InterPro" id="IPR011712">
    <property type="entry name" value="Sig_transdc_His_kin_sub3_dim/P"/>
</dbReference>
<gene>
    <name evidence="14" type="ORF">NBH00_08665</name>
</gene>
<evidence type="ECO:0000313" key="15">
    <source>
        <dbReference type="Proteomes" id="UP001056035"/>
    </source>
</evidence>
<evidence type="ECO:0000256" key="1">
    <source>
        <dbReference type="ARBA" id="ARBA00000085"/>
    </source>
</evidence>
<protein>
    <recommendedName>
        <fullName evidence="2">histidine kinase</fullName>
        <ecNumber evidence="2">2.7.13.3</ecNumber>
    </recommendedName>
</protein>
<feature type="region of interest" description="Disordered" evidence="9">
    <location>
        <begin position="337"/>
        <end position="357"/>
    </location>
</feature>
<feature type="compositionally biased region" description="Polar residues" evidence="9">
    <location>
        <begin position="337"/>
        <end position="354"/>
    </location>
</feature>
<evidence type="ECO:0000256" key="5">
    <source>
        <dbReference type="ARBA" id="ARBA00022741"/>
    </source>
</evidence>
<proteinExistence type="predicted"/>
<dbReference type="InterPro" id="IPR050482">
    <property type="entry name" value="Sensor_HK_TwoCompSys"/>
</dbReference>
<keyword evidence="5" id="KW-0547">Nucleotide-binding</keyword>
<dbReference type="InterPro" id="IPR003594">
    <property type="entry name" value="HATPase_dom"/>
</dbReference>
<keyword evidence="10" id="KW-0472">Membrane</keyword>
<keyword evidence="8" id="KW-0902">Two-component regulatory system</keyword>